<dbReference type="GO" id="GO:0051536">
    <property type="term" value="F:iron-sulfur cluster binding"/>
    <property type="evidence" value="ECO:0007669"/>
    <property type="project" value="InterPro"/>
</dbReference>
<dbReference type="Pfam" id="PF01521">
    <property type="entry name" value="Fe-S_biosyn"/>
    <property type="match status" value="1"/>
</dbReference>
<feature type="domain" description="Core" evidence="2">
    <location>
        <begin position="18"/>
        <end position="110"/>
    </location>
</feature>
<feature type="domain" description="NIF system FeS cluster assembly NifU C-terminal" evidence="1">
    <location>
        <begin position="122"/>
        <end position="188"/>
    </location>
</feature>
<evidence type="ECO:0000259" key="2">
    <source>
        <dbReference type="Pfam" id="PF01521"/>
    </source>
</evidence>
<dbReference type="Gene3D" id="2.60.300.12">
    <property type="entry name" value="HesB-like domain"/>
    <property type="match status" value="1"/>
</dbReference>
<dbReference type="Gene3D" id="3.30.300.130">
    <property type="entry name" value="Fe-S cluster assembly (FSCA)"/>
    <property type="match status" value="1"/>
</dbReference>
<dbReference type="Pfam" id="PF01106">
    <property type="entry name" value="NifU"/>
    <property type="match status" value="1"/>
</dbReference>
<organism evidence="3">
    <name type="scientific">marine metagenome</name>
    <dbReference type="NCBI Taxonomy" id="408172"/>
    <lineage>
        <taxon>unclassified sequences</taxon>
        <taxon>metagenomes</taxon>
        <taxon>ecological metagenomes</taxon>
    </lineage>
</organism>
<dbReference type="SUPFAM" id="SSF117916">
    <property type="entry name" value="Fe-S cluster assembly (FSCA) domain-like"/>
    <property type="match status" value="1"/>
</dbReference>
<gene>
    <name evidence="3" type="ORF">METZ01_LOCUS144083</name>
</gene>
<dbReference type="InterPro" id="IPR000361">
    <property type="entry name" value="ATAP_core_dom"/>
</dbReference>
<dbReference type="PANTHER" id="PTHR11178">
    <property type="entry name" value="IRON-SULFUR CLUSTER SCAFFOLD PROTEIN NFU-RELATED"/>
    <property type="match status" value="1"/>
</dbReference>
<accession>A0A381ZPS7</accession>
<dbReference type="InterPro" id="IPR035903">
    <property type="entry name" value="HesB-like_dom_sf"/>
</dbReference>
<sequence>MKQTSDVEKSGSNNGQLIQLTPIAKERVKSIIDSEDLEVEGLRVSITGRTTNTFEYSLGLEVELHPDDVVIDLGDLKVLVDSQSMDSLKGSIIDYVEDLNASGFRVDNPNQPTWDDSRAQKIQELIDTRINPSVAAHGGNIQLLDVTEDSVYVHMGGGCQGCGQATATLKQGVQAMIQEEFPEIVNVIDTTDHAAGTNPYYQ</sequence>
<dbReference type="EMBL" id="UINC01022169">
    <property type="protein sequence ID" value="SVA91229.1"/>
    <property type="molecule type" value="Genomic_DNA"/>
</dbReference>
<evidence type="ECO:0008006" key="4">
    <source>
        <dbReference type="Google" id="ProtNLM"/>
    </source>
</evidence>
<evidence type="ECO:0000313" key="3">
    <source>
        <dbReference type="EMBL" id="SVA91229.1"/>
    </source>
</evidence>
<evidence type="ECO:0000259" key="1">
    <source>
        <dbReference type="Pfam" id="PF01106"/>
    </source>
</evidence>
<dbReference type="GO" id="GO:0016226">
    <property type="term" value="P:iron-sulfur cluster assembly"/>
    <property type="evidence" value="ECO:0007669"/>
    <property type="project" value="InterPro"/>
</dbReference>
<dbReference type="InterPro" id="IPR016092">
    <property type="entry name" value="ATAP"/>
</dbReference>
<dbReference type="AlphaFoldDB" id="A0A381ZPS7"/>
<protein>
    <recommendedName>
        <fullName evidence="4">NIF system FeS cluster assembly NifU C-terminal domain-containing protein</fullName>
    </recommendedName>
</protein>
<dbReference type="InterPro" id="IPR001075">
    <property type="entry name" value="NIF_FeS_clus_asmbl_NifU_C"/>
</dbReference>
<dbReference type="GO" id="GO:0005506">
    <property type="term" value="F:iron ion binding"/>
    <property type="evidence" value="ECO:0007669"/>
    <property type="project" value="InterPro"/>
</dbReference>
<dbReference type="InterPro" id="IPR034904">
    <property type="entry name" value="FSCA_dom_sf"/>
</dbReference>
<name>A0A381ZPS7_9ZZZZ</name>
<reference evidence="3" key="1">
    <citation type="submission" date="2018-05" db="EMBL/GenBank/DDBJ databases">
        <authorList>
            <person name="Lanie J.A."/>
            <person name="Ng W.-L."/>
            <person name="Kazmierczak K.M."/>
            <person name="Andrzejewski T.M."/>
            <person name="Davidsen T.M."/>
            <person name="Wayne K.J."/>
            <person name="Tettelin H."/>
            <person name="Glass J.I."/>
            <person name="Rusch D."/>
            <person name="Podicherti R."/>
            <person name="Tsui H.-C.T."/>
            <person name="Winkler M.E."/>
        </authorList>
    </citation>
    <scope>NUCLEOTIDE SEQUENCE</scope>
</reference>
<dbReference type="SUPFAM" id="SSF89360">
    <property type="entry name" value="HesB-like domain"/>
    <property type="match status" value="1"/>
</dbReference>
<dbReference type="NCBIfam" id="TIGR00049">
    <property type="entry name" value="iron-sulfur cluster assembly accessory protein"/>
    <property type="match status" value="1"/>
</dbReference>
<proteinExistence type="predicted"/>